<evidence type="ECO:0000256" key="3">
    <source>
        <dbReference type="ARBA" id="ARBA00024670"/>
    </source>
</evidence>
<evidence type="ECO:0000313" key="7">
    <source>
        <dbReference type="Proteomes" id="UP001589838"/>
    </source>
</evidence>
<dbReference type="RefSeq" id="WP_335963895.1">
    <property type="nucleotide sequence ID" value="NZ_JAXBLX010000067.1"/>
</dbReference>
<proteinExistence type="inferred from homology"/>
<feature type="domain" description="STAS" evidence="5">
    <location>
        <begin position="3"/>
        <end position="107"/>
    </location>
</feature>
<dbReference type="EMBL" id="JBHLUX010000073">
    <property type="protein sequence ID" value="MFC0472364.1"/>
    <property type="molecule type" value="Genomic_DNA"/>
</dbReference>
<comment type="similarity">
    <text evidence="1 4">Belongs to the anti-sigma-factor antagonist family.</text>
</comment>
<keyword evidence="2" id="KW-0597">Phosphoprotein</keyword>
<sequence>MNLSIRQEENQGVIVLYLSGEIDAFTATKLREELIPLAELGQTVRVDLSNVDYIDSTGLGVFIGALKAIHDKNGTLTLAGMSKRIQRLFSITGLDEVISIEEEEGSK</sequence>
<reference evidence="6 7" key="1">
    <citation type="submission" date="2024-09" db="EMBL/GenBank/DDBJ databases">
        <authorList>
            <person name="Sun Q."/>
            <person name="Mori K."/>
        </authorList>
    </citation>
    <scope>NUCLEOTIDE SEQUENCE [LARGE SCALE GENOMIC DNA]</scope>
    <source>
        <strain evidence="6 7">NCAIM B.02610</strain>
    </source>
</reference>
<name>A0ABV6KGI0_9BACI</name>
<dbReference type="CDD" id="cd07043">
    <property type="entry name" value="STAS_anti-anti-sigma_factors"/>
    <property type="match status" value="1"/>
</dbReference>
<evidence type="ECO:0000259" key="5">
    <source>
        <dbReference type="PROSITE" id="PS50801"/>
    </source>
</evidence>
<accession>A0ABV6KGI0</accession>
<keyword evidence="7" id="KW-1185">Reference proteome</keyword>
<dbReference type="PANTHER" id="PTHR33495:SF9">
    <property type="entry name" value="ANTI-SIGMA-B FACTOR ANTAGONIST"/>
    <property type="match status" value="1"/>
</dbReference>
<gene>
    <name evidence="6" type="ORF">ACFFHM_18170</name>
</gene>
<dbReference type="InterPro" id="IPR002645">
    <property type="entry name" value="STAS_dom"/>
</dbReference>
<dbReference type="PROSITE" id="PS50801">
    <property type="entry name" value="STAS"/>
    <property type="match status" value="1"/>
</dbReference>
<organism evidence="6 7">
    <name type="scientific">Halalkalibacter kiskunsagensis</name>
    <dbReference type="NCBI Taxonomy" id="1548599"/>
    <lineage>
        <taxon>Bacteria</taxon>
        <taxon>Bacillati</taxon>
        <taxon>Bacillota</taxon>
        <taxon>Bacilli</taxon>
        <taxon>Bacillales</taxon>
        <taxon>Bacillaceae</taxon>
        <taxon>Halalkalibacter</taxon>
    </lineage>
</organism>
<dbReference type="Proteomes" id="UP001589838">
    <property type="component" value="Unassembled WGS sequence"/>
</dbReference>
<comment type="function">
    <text evidence="3">Positive regulator of sigma-B activity. Non-phosphorylated RsbV binds to RsbW, preventing its association with sigma-B. When phosphorylated, releases RsbW, which is then free to complex with and inactivate sigma-B.</text>
</comment>
<dbReference type="InterPro" id="IPR036513">
    <property type="entry name" value="STAS_dom_sf"/>
</dbReference>
<evidence type="ECO:0000313" key="6">
    <source>
        <dbReference type="EMBL" id="MFC0472364.1"/>
    </source>
</evidence>
<dbReference type="Gene3D" id="3.30.750.24">
    <property type="entry name" value="STAS domain"/>
    <property type="match status" value="1"/>
</dbReference>
<dbReference type="PANTHER" id="PTHR33495">
    <property type="entry name" value="ANTI-SIGMA FACTOR ANTAGONIST TM_1081-RELATED-RELATED"/>
    <property type="match status" value="1"/>
</dbReference>
<dbReference type="Pfam" id="PF01740">
    <property type="entry name" value="STAS"/>
    <property type="match status" value="1"/>
</dbReference>
<dbReference type="InterPro" id="IPR003658">
    <property type="entry name" value="Anti-sigma_ant"/>
</dbReference>
<dbReference type="NCBIfam" id="TIGR00377">
    <property type="entry name" value="ant_ant_sig"/>
    <property type="match status" value="1"/>
</dbReference>
<evidence type="ECO:0000256" key="2">
    <source>
        <dbReference type="ARBA" id="ARBA00022553"/>
    </source>
</evidence>
<protein>
    <recommendedName>
        <fullName evidence="4">Anti-sigma factor antagonist</fullName>
    </recommendedName>
</protein>
<evidence type="ECO:0000256" key="4">
    <source>
        <dbReference type="RuleBase" id="RU003749"/>
    </source>
</evidence>
<dbReference type="SUPFAM" id="SSF52091">
    <property type="entry name" value="SpoIIaa-like"/>
    <property type="match status" value="1"/>
</dbReference>
<evidence type="ECO:0000256" key="1">
    <source>
        <dbReference type="ARBA" id="ARBA00009013"/>
    </source>
</evidence>
<comment type="caution">
    <text evidence="6">The sequence shown here is derived from an EMBL/GenBank/DDBJ whole genome shotgun (WGS) entry which is preliminary data.</text>
</comment>